<dbReference type="PROSITE" id="PS50914">
    <property type="entry name" value="BON"/>
    <property type="match status" value="1"/>
</dbReference>
<keyword evidence="1" id="KW-0732">Signal</keyword>
<reference evidence="3" key="1">
    <citation type="submission" date="2022-10" db="EMBL/GenBank/DDBJ databases">
        <title>The WGS of Solirubrobacter ginsenosidimutans DSM 21036.</title>
        <authorList>
            <person name="Jiang Z."/>
        </authorList>
    </citation>
    <scope>NUCLEOTIDE SEQUENCE</scope>
    <source>
        <strain evidence="3">DSM 21036</strain>
    </source>
</reference>
<dbReference type="AlphaFoldDB" id="A0A9X3N3E5"/>
<dbReference type="RefSeq" id="WP_270045567.1">
    <property type="nucleotide sequence ID" value="NZ_JAPDOD010000063.1"/>
</dbReference>
<dbReference type="Proteomes" id="UP001149140">
    <property type="component" value="Unassembled WGS sequence"/>
</dbReference>
<name>A0A9X3N3E5_9ACTN</name>
<dbReference type="InterPro" id="IPR007055">
    <property type="entry name" value="BON_dom"/>
</dbReference>
<evidence type="ECO:0000256" key="1">
    <source>
        <dbReference type="SAM" id="SignalP"/>
    </source>
</evidence>
<dbReference type="Pfam" id="PF04972">
    <property type="entry name" value="BON"/>
    <property type="match status" value="1"/>
</dbReference>
<feature type="signal peptide" evidence="1">
    <location>
        <begin position="1"/>
        <end position="17"/>
    </location>
</feature>
<comment type="caution">
    <text evidence="3">The sequence shown here is derived from an EMBL/GenBank/DDBJ whole genome shotgun (WGS) entry which is preliminary data.</text>
</comment>
<organism evidence="3 4">
    <name type="scientific">Solirubrobacter ginsenosidimutans</name>
    <dbReference type="NCBI Taxonomy" id="490573"/>
    <lineage>
        <taxon>Bacteria</taxon>
        <taxon>Bacillati</taxon>
        <taxon>Actinomycetota</taxon>
        <taxon>Thermoleophilia</taxon>
        <taxon>Solirubrobacterales</taxon>
        <taxon>Solirubrobacteraceae</taxon>
        <taxon>Solirubrobacter</taxon>
    </lineage>
</organism>
<dbReference type="Gene3D" id="3.30.1340.30">
    <property type="match status" value="1"/>
</dbReference>
<protein>
    <submittedName>
        <fullName evidence="3">BON domain-containing protein</fullName>
    </submittedName>
</protein>
<evidence type="ECO:0000313" key="3">
    <source>
        <dbReference type="EMBL" id="MDA0166310.1"/>
    </source>
</evidence>
<sequence length="141" mass="14695">MRTVFSFALGAAAGAAAARLLTPSNGRKAASAASTVASAASTQAHHSANAMKGAAHAVTPHRHEWMDDMTLADRVRSEIFRDHEAPKGGVSVDVQSGVAYLRGEVPDEQWVERFGKAARKVTGIDGVKNLLHTPGTPAPSA</sequence>
<evidence type="ECO:0000259" key="2">
    <source>
        <dbReference type="PROSITE" id="PS50914"/>
    </source>
</evidence>
<keyword evidence="4" id="KW-1185">Reference proteome</keyword>
<dbReference type="EMBL" id="JAPDOD010000063">
    <property type="protein sequence ID" value="MDA0166310.1"/>
    <property type="molecule type" value="Genomic_DNA"/>
</dbReference>
<gene>
    <name evidence="3" type="ORF">OM076_38955</name>
</gene>
<proteinExistence type="predicted"/>
<feature type="chain" id="PRO_5040954777" evidence="1">
    <location>
        <begin position="18"/>
        <end position="141"/>
    </location>
</feature>
<feature type="domain" description="BON" evidence="2">
    <location>
        <begin position="67"/>
        <end position="135"/>
    </location>
</feature>
<accession>A0A9X3N3E5</accession>
<evidence type="ECO:0000313" key="4">
    <source>
        <dbReference type="Proteomes" id="UP001149140"/>
    </source>
</evidence>